<dbReference type="EMBL" id="BK029947">
    <property type="protein sequence ID" value="DAD56910.1"/>
    <property type="molecule type" value="Genomic_DNA"/>
</dbReference>
<proteinExistence type="predicted"/>
<accession>A0A8D9PH25</accession>
<organism evidence="1">
    <name type="scientific">Bacteriophage sp</name>
    <dbReference type="NCBI Taxonomy" id="38018"/>
    <lineage>
        <taxon>Viruses</taxon>
    </lineage>
</organism>
<sequence>MSYLGISIVENFSFYRFCPIAIRYFYSYATLGR</sequence>
<name>A0A8D9PH25_9VIRU</name>
<reference evidence="1" key="1">
    <citation type="journal article" date="2021" name="Proc. Natl. Acad. Sci. U.S.A.">
        <title>A Catalog of Tens of Thousands of Viruses from Human Metagenomes Reveals Hidden Associations with Chronic Diseases.</title>
        <authorList>
            <person name="Tisza M.J."/>
            <person name="Buck C.B."/>
        </authorList>
    </citation>
    <scope>NUCLEOTIDE SEQUENCE</scope>
    <source>
        <strain evidence="1">CtPNe1</strain>
    </source>
</reference>
<evidence type="ECO:0000313" key="1">
    <source>
        <dbReference type="EMBL" id="DAD56910.1"/>
    </source>
</evidence>
<protein>
    <submittedName>
        <fullName evidence="1">Uncharacterized protein</fullName>
    </submittedName>
</protein>